<feature type="binding site" evidence="9">
    <location>
        <position position="214"/>
    </location>
    <ligand>
        <name>Mg(2+)</name>
        <dbReference type="ChEBI" id="CHEBI:18420"/>
        <label>2</label>
    </ligand>
</feature>
<dbReference type="Gene3D" id="3.40.190.80">
    <property type="match status" value="1"/>
</dbReference>
<accession>A0AAE3G8U8</accession>
<feature type="binding site" evidence="9">
    <location>
        <position position="87"/>
    </location>
    <ligand>
        <name>Mg(2+)</name>
        <dbReference type="ChEBI" id="CHEBI:18420"/>
        <label>1</label>
    </ligand>
</feature>
<evidence type="ECO:0000256" key="8">
    <source>
        <dbReference type="ARBA" id="ARBA00023136"/>
    </source>
</evidence>
<evidence type="ECO:0000256" key="6">
    <source>
        <dbReference type="ARBA" id="ARBA00022801"/>
    </source>
</evidence>
<feature type="binding site" evidence="10">
    <location>
        <position position="87"/>
    </location>
    <ligand>
        <name>Mg(2+)</name>
        <dbReference type="ChEBI" id="CHEBI:18420"/>
        <label>1</label>
        <note>catalytic</note>
    </ligand>
</feature>
<dbReference type="InterPro" id="IPR050725">
    <property type="entry name" value="CysQ/Inositol_MonoPase"/>
</dbReference>
<keyword evidence="8 9" id="KW-0472">Membrane</keyword>
<keyword evidence="4 9" id="KW-0997">Cell inner membrane</keyword>
<dbReference type="EMBL" id="JALJXV010000010">
    <property type="protein sequence ID" value="MCP1676588.1"/>
    <property type="molecule type" value="Genomic_DNA"/>
</dbReference>
<evidence type="ECO:0000256" key="1">
    <source>
        <dbReference type="ARBA" id="ARBA00001625"/>
    </source>
</evidence>
<dbReference type="GO" id="GO:0008441">
    <property type="term" value="F:3'(2'),5'-bisphosphate nucleotidase activity"/>
    <property type="evidence" value="ECO:0007669"/>
    <property type="project" value="UniProtKB-UniRule"/>
</dbReference>
<keyword evidence="7 9" id="KW-0460">Magnesium</keyword>
<comment type="caution">
    <text evidence="11">The sequence shown here is derived from an EMBL/GenBank/DDBJ whole genome shotgun (WGS) entry which is preliminary data.</text>
</comment>
<dbReference type="PANTHER" id="PTHR43028">
    <property type="entry name" value="3'(2'),5'-BISPHOSPHATE NUCLEOTIDASE 1"/>
    <property type="match status" value="1"/>
</dbReference>
<evidence type="ECO:0000313" key="11">
    <source>
        <dbReference type="EMBL" id="MCP1676588.1"/>
    </source>
</evidence>
<feature type="binding site" evidence="10">
    <location>
        <position position="89"/>
    </location>
    <ligand>
        <name>Mg(2+)</name>
        <dbReference type="ChEBI" id="CHEBI:18420"/>
        <label>1</label>
        <note>catalytic</note>
    </ligand>
</feature>
<comment type="function">
    <text evidence="9">Converts adenosine-3',5'-bisphosphate (PAP) to AMP.</text>
</comment>
<dbReference type="InterPro" id="IPR006240">
    <property type="entry name" value="CysQ"/>
</dbReference>
<dbReference type="FunFam" id="3.30.540.10:FF:000007">
    <property type="entry name" value="3'(2'),5'-bisphosphate nucleotidase CysQ"/>
    <property type="match status" value="1"/>
</dbReference>
<keyword evidence="5 9" id="KW-0479">Metal-binding</keyword>
<feature type="binding site" evidence="9">
    <location>
        <position position="67"/>
    </location>
    <ligand>
        <name>substrate</name>
    </ligand>
</feature>
<dbReference type="Gene3D" id="3.30.540.10">
    <property type="entry name" value="Fructose-1,6-Bisphosphatase, subunit A, domain 1"/>
    <property type="match status" value="1"/>
</dbReference>
<dbReference type="GO" id="GO:0050427">
    <property type="term" value="P:3'-phosphoadenosine 5'-phosphosulfate metabolic process"/>
    <property type="evidence" value="ECO:0007669"/>
    <property type="project" value="TreeGrafter"/>
</dbReference>
<keyword evidence="12" id="KW-1185">Reference proteome</keyword>
<dbReference type="PANTHER" id="PTHR43028:SF5">
    <property type="entry name" value="3'(2'),5'-BISPHOSPHATE NUCLEOTIDASE 1"/>
    <property type="match status" value="1"/>
</dbReference>
<dbReference type="PROSITE" id="PS00629">
    <property type="entry name" value="IMP_1"/>
    <property type="match status" value="1"/>
</dbReference>
<feature type="binding site" evidence="10">
    <location>
        <position position="67"/>
    </location>
    <ligand>
        <name>Mg(2+)</name>
        <dbReference type="ChEBI" id="CHEBI:18420"/>
        <label>1</label>
        <note>catalytic</note>
    </ligand>
</feature>
<evidence type="ECO:0000256" key="5">
    <source>
        <dbReference type="ARBA" id="ARBA00022723"/>
    </source>
</evidence>
<dbReference type="InterPro" id="IPR000760">
    <property type="entry name" value="Inositol_monophosphatase-like"/>
</dbReference>
<dbReference type="CDD" id="cd01638">
    <property type="entry name" value="CysQ"/>
    <property type="match status" value="1"/>
</dbReference>
<dbReference type="HAMAP" id="MF_02095">
    <property type="entry name" value="CysQ"/>
    <property type="match status" value="1"/>
</dbReference>
<feature type="binding site" evidence="9 10">
    <location>
        <position position="90"/>
    </location>
    <ligand>
        <name>Mg(2+)</name>
        <dbReference type="ChEBI" id="CHEBI:18420"/>
        <label>2</label>
    </ligand>
</feature>
<dbReference type="NCBIfam" id="TIGR01331">
    <property type="entry name" value="bisphos_cysQ"/>
    <property type="match status" value="1"/>
</dbReference>
<comment type="catalytic activity">
    <reaction evidence="1 9">
        <text>adenosine 3',5'-bisphosphate + H2O = AMP + phosphate</text>
        <dbReference type="Rhea" id="RHEA:10040"/>
        <dbReference type="ChEBI" id="CHEBI:15377"/>
        <dbReference type="ChEBI" id="CHEBI:43474"/>
        <dbReference type="ChEBI" id="CHEBI:58343"/>
        <dbReference type="ChEBI" id="CHEBI:456215"/>
        <dbReference type="EC" id="3.1.3.7"/>
    </reaction>
</comment>
<feature type="binding site" evidence="10">
    <location>
        <position position="214"/>
    </location>
    <ligand>
        <name>Mg(2+)</name>
        <dbReference type="ChEBI" id="CHEBI:18420"/>
        <label>1</label>
        <note>catalytic</note>
    </ligand>
</feature>
<evidence type="ECO:0000256" key="10">
    <source>
        <dbReference type="PIRSR" id="PIRSR600760-2"/>
    </source>
</evidence>
<evidence type="ECO:0000256" key="7">
    <source>
        <dbReference type="ARBA" id="ARBA00022842"/>
    </source>
</evidence>
<keyword evidence="6 9" id="KW-0378">Hydrolase</keyword>
<evidence type="ECO:0000256" key="4">
    <source>
        <dbReference type="ARBA" id="ARBA00022519"/>
    </source>
</evidence>
<dbReference type="GO" id="GO:0005886">
    <property type="term" value="C:plasma membrane"/>
    <property type="evidence" value="ECO:0007669"/>
    <property type="project" value="UniProtKB-SubCell"/>
</dbReference>
<feature type="binding site" evidence="9">
    <location>
        <begin position="89"/>
        <end position="92"/>
    </location>
    <ligand>
        <name>substrate</name>
    </ligand>
</feature>
<dbReference type="EC" id="3.1.3.7" evidence="9"/>
<evidence type="ECO:0000256" key="3">
    <source>
        <dbReference type="ARBA" id="ARBA00022475"/>
    </source>
</evidence>
<protein>
    <recommendedName>
        <fullName evidence="9">3'(2'),5'-bisphosphate nucleotidase CysQ</fullName>
        <ecNumber evidence="9">3.1.3.7</ecNumber>
    </recommendedName>
    <alternativeName>
        <fullName evidence="9">3'(2'),5-bisphosphonucleoside 3'(2')-phosphohydrolase</fullName>
    </alternativeName>
    <alternativeName>
        <fullName evidence="9">3'-phosphoadenosine 5'-phosphate phosphatase</fullName>
        <shortName evidence="9">PAP phosphatase</shortName>
    </alternativeName>
</protein>
<evidence type="ECO:0000256" key="9">
    <source>
        <dbReference type="HAMAP-Rule" id="MF_02095"/>
    </source>
</evidence>
<sequence>MADLDTDALRALARRAGAAILEVYNRPDFGVETKEDNSPLTEADRRSHEVIDAGLRALTPDIPILSEEGRDIPYAERQQWQRFWLVDPLDGTKEFIKRNGEFTVNIALIDRGRPVLGVIYAPALDVLYFGELGGEAWKQDAAGTVTPLRVRQPAQGEGHAVVKSRSHPSGELAAFLETIEVADSVPVGSSLKFCVVAEGRATLYPRFGPTMEWDTGAGQAIVEAAGGRVVTVEDRNQPLPYNKENLLNGFFIVSA</sequence>
<dbReference type="Proteomes" id="UP001205843">
    <property type="component" value="Unassembled WGS sequence"/>
</dbReference>
<proteinExistence type="inferred from homology"/>
<name>A0AAE3G8U8_9GAMM</name>
<evidence type="ECO:0000256" key="2">
    <source>
        <dbReference type="ARBA" id="ARBA00005289"/>
    </source>
</evidence>
<organism evidence="11 12">
    <name type="scientific">Natronocella acetinitrilica</name>
    <dbReference type="NCBI Taxonomy" id="414046"/>
    <lineage>
        <taxon>Bacteria</taxon>
        <taxon>Pseudomonadati</taxon>
        <taxon>Pseudomonadota</taxon>
        <taxon>Gammaproteobacteria</taxon>
        <taxon>Chromatiales</taxon>
        <taxon>Ectothiorhodospiraceae</taxon>
        <taxon>Natronocella</taxon>
    </lineage>
</organism>
<comment type="similarity">
    <text evidence="2 9">Belongs to the inositol monophosphatase superfamily. CysQ family.</text>
</comment>
<dbReference type="GO" id="GO:0000287">
    <property type="term" value="F:magnesium ion binding"/>
    <property type="evidence" value="ECO:0007669"/>
    <property type="project" value="UniProtKB-UniRule"/>
</dbReference>
<feature type="binding site" evidence="9">
    <location>
        <position position="214"/>
    </location>
    <ligand>
        <name>substrate</name>
    </ligand>
</feature>
<keyword evidence="3 9" id="KW-1003">Cell membrane</keyword>
<dbReference type="AlphaFoldDB" id="A0AAE3G8U8"/>
<dbReference type="GO" id="GO:0000103">
    <property type="term" value="P:sulfate assimilation"/>
    <property type="evidence" value="ECO:0007669"/>
    <property type="project" value="TreeGrafter"/>
</dbReference>
<dbReference type="InterPro" id="IPR020583">
    <property type="entry name" value="Inositol_monoP_metal-BS"/>
</dbReference>
<dbReference type="SUPFAM" id="SSF56655">
    <property type="entry name" value="Carbohydrate phosphatase"/>
    <property type="match status" value="1"/>
</dbReference>
<feature type="binding site" evidence="9">
    <location>
        <position position="89"/>
    </location>
    <ligand>
        <name>Mg(2+)</name>
        <dbReference type="ChEBI" id="CHEBI:18420"/>
        <label>1</label>
    </ligand>
</feature>
<reference evidence="11" key="1">
    <citation type="submission" date="2022-03" db="EMBL/GenBank/DDBJ databases">
        <title>Genomic Encyclopedia of Type Strains, Phase III (KMG-III): the genomes of soil and plant-associated and newly described type strains.</title>
        <authorList>
            <person name="Whitman W."/>
        </authorList>
    </citation>
    <scope>NUCLEOTIDE SEQUENCE</scope>
    <source>
        <strain evidence="11">ANL 6-2</strain>
    </source>
</reference>
<dbReference type="Pfam" id="PF00459">
    <property type="entry name" value="Inositol_P"/>
    <property type="match status" value="1"/>
</dbReference>
<comment type="subcellular location">
    <subcellularLocation>
        <location evidence="9">Cell inner membrane</location>
        <topology evidence="9">Peripheral membrane protein</topology>
        <orientation evidence="9">Cytoplasmic side</orientation>
    </subcellularLocation>
</comment>
<dbReference type="RefSeq" id="WP_253483203.1">
    <property type="nucleotide sequence ID" value="NZ_JALJXV010000010.1"/>
</dbReference>
<feature type="binding site" evidence="9">
    <location>
        <position position="67"/>
    </location>
    <ligand>
        <name>Mg(2+)</name>
        <dbReference type="ChEBI" id="CHEBI:18420"/>
        <label>1</label>
    </ligand>
</feature>
<dbReference type="PRINTS" id="PR00377">
    <property type="entry name" value="IMPHPHTASES"/>
</dbReference>
<gene>
    <name evidence="9" type="primary">cysQ</name>
    <name evidence="11" type="ORF">J2T57_003759</name>
</gene>
<evidence type="ECO:0000313" key="12">
    <source>
        <dbReference type="Proteomes" id="UP001205843"/>
    </source>
</evidence>
<comment type="cofactor">
    <cofactor evidence="9 10">
        <name>Mg(2+)</name>
        <dbReference type="ChEBI" id="CHEBI:18420"/>
    </cofactor>
</comment>
<feature type="binding site" evidence="9">
    <location>
        <position position="87"/>
    </location>
    <ligand>
        <name>Mg(2+)</name>
        <dbReference type="ChEBI" id="CHEBI:18420"/>
        <label>2</label>
    </ligand>
</feature>